<evidence type="ECO:0000256" key="4">
    <source>
        <dbReference type="ARBA" id="ARBA00023136"/>
    </source>
</evidence>
<dbReference type="InterPro" id="IPR000068">
    <property type="entry name" value="GPCR_3_Ca_sens_rcpt-rel"/>
</dbReference>
<evidence type="ECO:0000256" key="3">
    <source>
        <dbReference type="ARBA" id="ARBA00022989"/>
    </source>
</evidence>
<evidence type="ECO:0000256" key="5">
    <source>
        <dbReference type="ARBA" id="ARBA00023170"/>
    </source>
</evidence>
<dbReference type="InterPro" id="IPR001828">
    <property type="entry name" value="ANF_lig-bd_rcpt"/>
</dbReference>
<dbReference type="InterPro" id="IPR000337">
    <property type="entry name" value="GPCR_3"/>
</dbReference>
<dbReference type="STRING" id="137246.A0A401SPI3"/>
<keyword evidence="7" id="KW-0732">Signal</keyword>
<dbReference type="InterPro" id="IPR028082">
    <property type="entry name" value="Peripla_BP_I"/>
</dbReference>
<feature type="signal peptide" evidence="7">
    <location>
        <begin position="1"/>
        <end position="18"/>
    </location>
</feature>
<gene>
    <name evidence="9" type="ORF">chiPu_0010734</name>
</gene>
<keyword evidence="5" id="KW-0675">Receptor</keyword>
<protein>
    <recommendedName>
        <fullName evidence="8">Receptor ligand binding region domain-containing protein</fullName>
    </recommendedName>
</protein>
<feature type="domain" description="Receptor ligand binding region" evidence="8">
    <location>
        <begin position="79"/>
        <end position="169"/>
    </location>
</feature>
<dbReference type="Gene3D" id="3.40.50.2300">
    <property type="match status" value="1"/>
</dbReference>
<keyword evidence="3" id="KW-1133">Transmembrane helix</keyword>
<dbReference type="Proteomes" id="UP000287033">
    <property type="component" value="Unassembled WGS sequence"/>
</dbReference>
<keyword evidence="4" id="KW-0472">Membrane</keyword>
<dbReference type="SUPFAM" id="SSF53822">
    <property type="entry name" value="Periplasmic binding protein-like I"/>
    <property type="match status" value="1"/>
</dbReference>
<proteinExistence type="predicted"/>
<keyword evidence="6" id="KW-0325">Glycoprotein</keyword>
<evidence type="ECO:0000256" key="7">
    <source>
        <dbReference type="SAM" id="SignalP"/>
    </source>
</evidence>
<evidence type="ECO:0000256" key="2">
    <source>
        <dbReference type="ARBA" id="ARBA00022692"/>
    </source>
</evidence>
<dbReference type="GO" id="GO:0004930">
    <property type="term" value="F:G protein-coupled receptor activity"/>
    <property type="evidence" value="ECO:0007669"/>
    <property type="project" value="InterPro"/>
</dbReference>
<evidence type="ECO:0000256" key="1">
    <source>
        <dbReference type="ARBA" id="ARBA00004141"/>
    </source>
</evidence>
<accession>A0A401SPI3</accession>
<evidence type="ECO:0000313" key="10">
    <source>
        <dbReference type="Proteomes" id="UP000287033"/>
    </source>
</evidence>
<evidence type="ECO:0000256" key="6">
    <source>
        <dbReference type="ARBA" id="ARBA00023180"/>
    </source>
</evidence>
<dbReference type="PANTHER" id="PTHR24061:SF528">
    <property type="entry name" value="C-FAMILY ODORANT RECEPTOR OLFCD2-RELATED"/>
    <property type="match status" value="1"/>
</dbReference>
<name>A0A401SPI3_CHIPU</name>
<keyword evidence="10" id="KW-1185">Reference proteome</keyword>
<dbReference type="Pfam" id="PF01094">
    <property type="entry name" value="ANF_receptor"/>
    <property type="match status" value="1"/>
</dbReference>
<dbReference type="OMA" id="SHEMVCT"/>
<keyword evidence="2" id="KW-0812">Transmembrane</keyword>
<dbReference type="OrthoDB" id="5984008at2759"/>
<dbReference type="PANTHER" id="PTHR24061">
    <property type="entry name" value="CALCIUM-SENSING RECEPTOR-RELATED"/>
    <property type="match status" value="1"/>
</dbReference>
<dbReference type="GO" id="GO:0005886">
    <property type="term" value="C:plasma membrane"/>
    <property type="evidence" value="ECO:0007669"/>
    <property type="project" value="TreeGrafter"/>
</dbReference>
<comment type="subcellular location">
    <subcellularLocation>
        <location evidence="1">Membrane</location>
        <topology evidence="1">Multi-pass membrane protein</topology>
    </subcellularLocation>
</comment>
<organism evidence="9 10">
    <name type="scientific">Chiloscyllium punctatum</name>
    <name type="common">Brownbanded bambooshark</name>
    <name type="synonym">Hemiscyllium punctatum</name>
    <dbReference type="NCBI Taxonomy" id="137246"/>
    <lineage>
        <taxon>Eukaryota</taxon>
        <taxon>Metazoa</taxon>
        <taxon>Chordata</taxon>
        <taxon>Craniata</taxon>
        <taxon>Vertebrata</taxon>
        <taxon>Chondrichthyes</taxon>
        <taxon>Elasmobranchii</taxon>
        <taxon>Galeomorphii</taxon>
        <taxon>Galeoidea</taxon>
        <taxon>Orectolobiformes</taxon>
        <taxon>Hemiscylliidae</taxon>
        <taxon>Chiloscyllium</taxon>
    </lineage>
</organism>
<feature type="chain" id="PRO_5019151539" description="Receptor ligand binding region domain-containing protein" evidence="7">
    <location>
        <begin position="19"/>
        <end position="183"/>
    </location>
</feature>
<dbReference type="PRINTS" id="PR00248">
    <property type="entry name" value="GPCRMGR"/>
</dbReference>
<reference evidence="9 10" key="1">
    <citation type="journal article" date="2018" name="Nat. Ecol. Evol.">
        <title>Shark genomes provide insights into elasmobranch evolution and the origin of vertebrates.</title>
        <authorList>
            <person name="Hara Y"/>
            <person name="Yamaguchi K"/>
            <person name="Onimaru K"/>
            <person name="Kadota M"/>
            <person name="Koyanagi M"/>
            <person name="Keeley SD"/>
            <person name="Tatsumi K"/>
            <person name="Tanaka K"/>
            <person name="Motone F"/>
            <person name="Kageyama Y"/>
            <person name="Nozu R"/>
            <person name="Adachi N"/>
            <person name="Nishimura O"/>
            <person name="Nakagawa R"/>
            <person name="Tanegashima C"/>
            <person name="Kiyatake I"/>
            <person name="Matsumoto R"/>
            <person name="Murakumo K"/>
            <person name="Nishida K"/>
            <person name="Terakita A"/>
            <person name="Kuratani S"/>
            <person name="Sato K"/>
            <person name="Hyodo S Kuraku.S."/>
        </authorList>
    </citation>
    <scope>NUCLEOTIDE SEQUENCE [LARGE SCALE GENOMIC DNA]</scope>
</reference>
<comment type="caution">
    <text evidence="9">The sequence shown here is derived from an EMBL/GenBank/DDBJ whole genome shotgun (WGS) entry which is preliminary data.</text>
</comment>
<sequence length="183" mass="19798">MTLFLIFILLAVVPTWKSHEMVCTPRAKGNLPNLSEDGDIILGGIFSAHLDVIYDAPSFAVSPSDTYCESFDIASFRLMQTMIFAIEEINRSKTLLPNISLGYEIYDDCSISARAAKAALALVNGEQELIEYPECKGSSNVAAILGCETSTSSIAAARTVGTFGIPMVSRLVLDYIFATPLES</sequence>
<evidence type="ECO:0000313" key="9">
    <source>
        <dbReference type="EMBL" id="GCC32273.1"/>
    </source>
</evidence>
<dbReference type="AlphaFoldDB" id="A0A401SPI3"/>
<dbReference type="EMBL" id="BEZZ01000422">
    <property type="protein sequence ID" value="GCC32273.1"/>
    <property type="molecule type" value="Genomic_DNA"/>
</dbReference>
<evidence type="ECO:0000259" key="8">
    <source>
        <dbReference type="Pfam" id="PF01094"/>
    </source>
</evidence>